<reference evidence="2 3" key="1">
    <citation type="journal article" date="2017" name="Curr. Biol.">
        <title>The Evolution of Venom by Co-option of Single-Copy Genes.</title>
        <authorList>
            <person name="Martinson E.O."/>
            <person name="Mrinalini"/>
            <person name="Kelkar Y.D."/>
            <person name="Chang C.H."/>
            <person name="Werren J.H."/>
        </authorList>
    </citation>
    <scope>NUCLEOTIDE SEQUENCE [LARGE SCALE GENOMIC DNA]</scope>
    <source>
        <strain evidence="2 3">Alberta</strain>
        <tissue evidence="2">Whole body</tissue>
    </source>
</reference>
<dbReference type="AlphaFoldDB" id="A0A232F4U5"/>
<evidence type="ECO:0000256" key="1">
    <source>
        <dbReference type="SAM" id="MobiDB-lite"/>
    </source>
</evidence>
<keyword evidence="3" id="KW-1185">Reference proteome</keyword>
<comment type="caution">
    <text evidence="2">The sequence shown here is derived from an EMBL/GenBank/DDBJ whole genome shotgun (WGS) entry which is preliminary data.</text>
</comment>
<feature type="compositionally biased region" description="Gly residues" evidence="1">
    <location>
        <begin position="25"/>
        <end position="47"/>
    </location>
</feature>
<feature type="compositionally biased region" description="Basic and acidic residues" evidence="1">
    <location>
        <begin position="48"/>
        <end position="58"/>
    </location>
</feature>
<accession>A0A232F4U5</accession>
<sequence>MEKKLDTMTTMTRRAGTGRSKRGDSNGGGGGGGGRLGPRGNSGGGYDGSERRMVDITRDKPIKVAVRVQVPVRDHPKV</sequence>
<organism evidence="2 3">
    <name type="scientific">Trichomalopsis sarcophagae</name>
    <dbReference type="NCBI Taxonomy" id="543379"/>
    <lineage>
        <taxon>Eukaryota</taxon>
        <taxon>Metazoa</taxon>
        <taxon>Ecdysozoa</taxon>
        <taxon>Arthropoda</taxon>
        <taxon>Hexapoda</taxon>
        <taxon>Insecta</taxon>
        <taxon>Pterygota</taxon>
        <taxon>Neoptera</taxon>
        <taxon>Endopterygota</taxon>
        <taxon>Hymenoptera</taxon>
        <taxon>Apocrita</taxon>
        <taxon>Proctotrupomorpha</taxon>
        <taxon>Chalcidoidea</taxon>
        <taxon>Pteromalidae</taxon>
        <taxon>Pteromalinae</taxon>
        <taxon>Trichomalopsis</taxon>
    </lineage>
</organism>
<evidence type="ECO:0000313" key="3">
    <source>
        <dbReference type="Proteomes" id="UP000215335"/>
    </source>
</evidence>
<name>A0A232F4U5_9HYME</name>
<protein>
    <submittedName>
        <fullName evidence="2">Uncharacterized protein</fullName>
    </submittedName>
</protein>
<evidence type="ECO:0000313" key="2">
    <source>
        <dbReference type="EMBL" id="OXU25367.1"/>
    </source>
</evidence>
<proteinExistence type="predicted"/>
<dbReference type="Proteomes" id="UP000215335">
    <property type="component" value="Unassembled WGS sequence"/>
</dbReference>
<feature type="region of interest" description="Disordered" evidence="1">
    <location>
        <begin position="1"/>
        <end position="58"/>
    </location>
</feature>
<dbReference type="EMBL" id="NNAY01001044">
    <property type="protein sequence ID" value="OXU25367.1"/>
    <property type="molecule type" value="Genomic_DNA"/>
</dbReference>
<feature type="compositionally biased region" description="Low complexity" evidence="1">
    <location>
        <begin position="7"/>
        <end position="18"/>
    </location>
</feature>
<gene>
    <name evidence="2" type="ORF">TSAR_011382</name>
</gene>